<proteinExistence type="predicted"/>
<name>A0ABU9BT70_9BURK</name>
<evidence type="ECO:0008006" key="3">
    <source>
        <dbReference type="Google" id="ProtNLM"/>
    </source>
</evidence>
<evidence type="ECO:0000313" key="2">
    <source>
        <dbReference type="Proteomes" id="UP001371218"/>
    </source>
</evidence>
<protein>
    <recommendedName>
        <fullName evidence="3">Sulfotransferase</fullName>
    </recommendedName>
</protein>
<dbReference type="Proteomes" id="UP001371218">
    <property type="component" value="Unassembled WGS sequence"/>
</dbReference>
<dbReference type="Gene3D" id="3.40.50.300">
    <property type="entry name" value="P-loop containing nucleotide triphosphate hydrolases"/>
    <property type="match status" value="1"/>
</dbReference>
<keyword evidence="2" id="KW-1185">Reference proteome</keyword>
<dbReference type="SUPFAM" id="SSF52540">
    <property type="entry name" value="P-loop containing nucleoside triphosphate hydrolases"/>
    <property type="match status" value="1"/>
</dbReference>
<organism evidence="1 2">
    <name type="scientific">Ideonella lacteola</name>
    <dbReference type="NCBI Taxonomy" id="2984193"/>
    <lineage>
        <taxon>Bacteria</taxon>
        <taxon>Pseudomonadati</taxon>
        <taxon>Pseudomonadota</taxon>
        <taxon>Betaproteobacteria</taxon>
        <taxon>Burkholderiales</taxon>
        <taxon>Sphaerotilaceae</taxon>
        <taxon>Ideonella</taxon>
    </lineage>
</organism>
<dbReference type="InterPro" id="IPR027417">
    <property type="entry name" value="P-loop_NTPase"/>
</dbReference>
<dbReference type="RefSeq" id="WP_341427577.1">
    <property type="nucleotide sequence ID" value="NZ_JBBUTG010000014.1"/>
</dbReference>
<accession>A0ABU9BT70</accession>
<evidence type="ECO:0000313" key="1">
    <source>
        <dbReference type="EMBL" id="MEK8033161.1"/>
    </source>
</evidence>
<comment type="caution">
    <text evidence="1">The sequence shown here is derived from an EMBL/GenBank/DDBJ whole genome shotgun (WGS) entry which is preliminary data.</text>
</comment>
<dbReference type="EMBL" id="JBBUTG010000014">
    <property type="protein sequence ID" value="MEK8033161.1"/>
    <property type="molecule type" value="Genomic_DNA"/>
</dbReference>
<gene>
    <name evidence="1" type="ORF">AACH06_20270</name>
</gene>
<reference evidence="1 2" key="1">
    <citation type="submission" date="2024-04" db="EMBL/GenBank/DDBJ databases">
        <title>Novel species of the genus Ideonella isolated from streams.</title>
        <authorList>
            <person name="Lu H."/>
        </authorList>
    </citation>
    <scope>NUCLEOTIDE SEQUENCE [LARGE SCALE GENOMIC DNA]</scope>
    <source>
        <strain evidence="1 2">DXS29W</strain>
    </source>
</reference>
<sequence>MRIDLHLGVHKTATTHLQRYWLTCGQVAGATAVAPSLTEVRMHLTPVCNPPSVKSAGGDEAERRRQAATHWLQDWCSRAPALVLSDENIIGSSARLFAQRALYANVSGRLQRLAEMLDGHEVRIWIAVREYGAFLRSAYCEMLRHGPYRPFRQVYGPMDLERRGWEHVVQEIQQVFPAARLVCWRYESLNDLRPSITAALFGLKRAAMPPLDDRRDRQSLSQLAVELLDDIHRRVGAEEATRVHASVERVVSGHGLAHFDPWTDAERSEFKERYERSLSALQGLPGLSWLG</sequence>